<accession>A0ABT3KRG2</accession>
<comment type="caution">
    <text evidence="5">The sequence shown here is derived from an EMBL/GenBank/DDBJ whole genome shotgun (WGS) entry which is preliminary data.</text>
</comment>
<dbReference type="PANTHER" id="PTHR46847">
    <property type="entry name" value="D-ALLOSE-BINDING PERIPLASMIC PROTEIN-RELATED"/>
    <property type="match status" value="1"/>
</dbReference>
<evidence type="ECO:0000256" key="1">
    <source>
        <dbReference type="ARBA" id="ARBA00004196"/>
    </source>
</evidence>
<dbReference type="EMBL" id="QZCW01000001">
    <property type="protein sequence ID" value="MCW5320897.1"/>
    <property type="molecule type" value="Genomic_DNA"/>
</dbReference>
<organism evidence="5 6">
    <name type="scientific">Verminephrobacter aporrectodeae subsp. tuberculatae</name>
    <dbReference type="NCBI Taxonomy" id="1110392"/>
    <lineage>
        <taxon>Bacteria</taxon>
        <taxon>Pseudomonadati</taxon>
        <taxon>Pseudomonadota</taxon>
        <taxon>Betaproteobacteria</taxon>
        <taxon>Burkholderiales</taxon>
        <taxon>Comamonadaceae</taxon>
        <taxon>Verminephrobacter</taxon>
    </lineage>
</organism>
<protein>
    <submittedName>
        <fullName evidence="5">Sugar ABC transporter substrate-binding protein</fullName>
    </submittedName>
</protein>
<dbReference type="Gene3D" id="3.40.50.2300">
    <property type="match status" value="2"/>
</dbReference>
<evidence type="ECO:0000259" key="4">
    <source>
        <dbReference type="Pfam" id="PF13407"/>
    </source>
</evidence>
<proteinExistence type="inferred from homology"/>
<dbReference type="InterPro" id="IPR028082">
    <property type="entry name" value="Peripla_BP_I"/>
</dbReference>
<keyword evidence="3" id="KW-0732">Signal</keyword>
<name>A0ABT3KRG2_9BURK</name>
<dbReference type="InterPro" id="IPR025997">
    <property type="entry name" value="SBP_2_dom"/>
</dbReference>
<dbReference type="SUPFAM" id="SSF53822">
    <property type="entry name" value="Periplasmic binding protein-like I"/>
    <property type="match status" value="1"/>
</dbReference>
<dbReference type="Proteomes" id="UP001208935">
    <property type="component" value="Unassembled WGS sequence"/>
</dbReference>
<dbReference type="PANTHER" id="PTHR46847:SF1">
    <property type="entry name" value="D-ALLOSE-BINDING PERIPLASMIC PROTEIN-RELATED"/>
    <property type="match status" value="1"/>
</dbReference>
<evidence type="ECO:0000256" key="2">
    <source>
        <dbReference type="ARBA" id="ARBA00007639"/>
    </source>
</evidence>
<evidence type="ECO:0000313" key="6">
    <source>
        <dbReference type="Proteomes" id="UP001208935"/>
    </source>
</evidence>
<keyword evidence="6" id="KW-1185">Reference proteome</keyword>
<reference evidence="6" key="1">
    <citation type="submission" date="2023-07" db="EMBL/GenBank/DDBJ databases">
        <title>Verminephrobacter genomes.</title>
        <authorList>
            <person name="Lund M.B."/>
        </authorList>
    </citation>
    <scope>NUCLEOTIDE SEQUENCE [LARGE SCALE GENOMIC DNA]</scope>
    <source>
        <strain evidence="6">AtM5-05</strain>
    </source>
</reference>
<sequence>MMHRIRIAPAMRTFLGTAVAAAGMTVLAPVVQAAGLKIGFSQVTLQSPFYVQLKEGAEAAARAGGDELILLDANGDVNKQNNDIQDLLTRKVDVLIINPVNPDAVRPALAAAKKNGVPVITVDRSVNGGGPTAHLGRDNLKMGRVVGEAVLAELKKKGLSRGKVIEIQGDAGGTVMAARRDGFHAALKNSGFKIVAGPYAEYTRANAVTAMQDLLQAHPDVNLVYAHNDDMAMGALKVLTEAGKKDVYVAGVDGLSEALASMSSGGQYLATALNDPRYLGDMAVQTAREISAGKKVPAFVDAGTRAVTRANVAEFKRAGLFAEYRPAVFK</sequence>
<gene>
    <name evidence="5" type="ORF">D5039_06890</name>
</gene>
<comment type="similarity">
    <text evidence="2">Belongs to the bacterial solute-binding protein 2 family.</text>
</comment>
<comment type="subcellular location">
    <subcellularLocation>
        <location evidence="1">Cell envelope</location>
    </subcellularLocation>
</comment>
<evidence type="ECO:0000256" key="3">
    <source>
        <dbReference type="ARBA" id="ARBA00022729"/>
    </source>
</evidence>
<dbReference type="Pfam" id="PF13407">
    <property type="entry name" value="Peripla_BP_4"/>
    <property type="match status" value="1"/>
</dbReference>
<evidence type="ECO:0000313" key="5">
    <source>
        <dbReference type="EMBL" id="MCW5320897.1"/>
    </source>
</evidence>
<feature type="domain" description="Periplasmic binding protein" evidence="4">
    <location>
        <begin position="38"/>
        <end position="295"/>
    </location>
</feature>